<evidence type="ECO:0000256" key="2">
    <source>
        <dbReference type="SAM" id="SignalP"/>
    </source>
</evidence>
<keyword evidence="4" id="KW-1185">Reference proteome</keyword>
<comment type="caution">
    <text evidence="3">The sequence shown here is derived from an EMBL/GenBank/DDBJ whole genome shotgun (WGS) entry which is preliminary data.</text>
</comment>
<protein>
    <submittedName>
        <fullName evidence="3">Uncharacterized protein</fullName>
    </submittedName>
</protein>
<feature type="compositionally biased region" description="Basic and acidic residues" evidence="1">
    <location>
        <begin position="86"/>
        <end position="102"/>
    </location>
</feature>
<organism evidence="3 4">
    <name type="scientific">Ephemerocybe angulata</name>
    <dbReference type="NCBI Taxonomy" id="980116"/>
    <lineage>
        <taxon>Eukaryota</taxon>
        <taxon>Fungi</taxon>
        <taxon>Dikarya</taxon>
        <taxon>Basidiomycota</taxon>
        <taxon>Agaricomycotina</taxon>
        <taxon>Agaricomycetes</taxon>
        <taxon>Agaricomycetidae</taxon>
        <taxon>Agaricales</taxon>
        <taxon>Agaricineae</taxon>
        <taxon>Psathyrellaceae</taxon>
        <taxon>Ephemerocybe</taxon>
    </lineage>
</organism>
<evidence type="ECO:0000313" key="4">
    <source>
        <dbReference type="Proteomes" id="UP000521943"/>
    </source>
</evidence>
<dbReference type="EMBL" id="JACGCI010000043">
    <property type="protein sequence ID" value="KAF6752589.1"/>
    <property type="molecule type" value="Genomic_DNA"/>
</dbReference>
<sequence>MRVSPFTLISIAASLATHFAAYTPEPVRTSYLPPYQNNQRTVGKSRKNRIFSVCSSESSASAILLPTGNGLVIRPPFPSIEVQPAELERQRREPRSAEKITL</sequence>
<evidence type="ECO:0000256" key="1">
    <source>
        <dbReference type="SAM" id="MobiDB-lite"/>
    </source>
</evidence>
<gene>
    <name evidence="3" type="ORF">DFP72DRAFT_904138</name>
</gene>
<feature type="signal peptide" evidence="2">
    <location>
        <begin position="1"/>
        <end position="21"/>
    </location>
</feature>
<feature type="region of interest" description="Disordered" evidence="1">
    <location>
        <begin position="82"/>
        <end position="102"/>
    </location>
</feature>
<accession>A0A8H6HSW2</accession>
<dbReference type="Proteomes" id="UP000521943">
    <property type="component" value="Unassembled WGS sequence"/>
</dbReference>
<feature type="chain" id="PRO_5034921575" evidence="2">
    <location>
        <begin position="22"/>
        <end position="102"/>
    </location>
</feature>
<reference evidence="3 4" key="1">
    <citation type="submission" date="2020-07" db="EMBL/GenBank/DDBJ databases">
        <title>Comparative genomics of pyrophilous fungi reveals a link between fire events and developmental genes.</title>
        <authorList>
            <consortium name="DOE Joint Genome Institute"/>
            <person name="Steindorff A.S."/>
            <person name="Carver A."/>
            <person name="Calhoun S."/>
            <person name="Stillman K."/>
            <person name="Liu H."/>
            <person name="Lipzen A."/>
            <person name="Pangilinan J."/>
            <person name="Labutti K."/>
            <person name="Bruns T.D."/>
            <person name="Grigoriev I.V."/>
        </authorList>
    </citation>
    <scope>NUCLEOTIDE SEQUENCE [LARGE SCALE GENOMIC DNA]</scope>
    <source>
        <strain evidence="3 4">CBS 144469</strain>
    </source>
</reference>
<keyword evidence="2" id="KW-0732">Signal</keyword>
<dbReference type="AlphaFoldDB" id="A0A8H6HSW2"/>
<name>A0A8H6HSW2_9AGAR</name>
<evidence type="ECO:0000313" key="3">
    <source>
        <dbReference type="EMBL" id="KAF6752589.1"/>
    </source>
</evidence>
<proteinExistence type="predicted"/>